<evidence type="ECO:0000313" key="2">
    <source>
        <dbReference type="Proteomes" id="UP001221757"/>
    </source>
</evidence>
<comment type="caution">
    <text evidence="1">The sequence shown here is derived from an EMBL/GenBank/DDBJ whole genome shotgun (WGS) entry which is preliminary data.</text>
</comment>
<protein>
    <submittedName>
        <fullName evidence="1">Uncharacterized protein</fullName>
    </submittedName>
</protein>
<dbReference type="Proteomes" id="UP001221757">
    <property type="component" value="Unassembled WGS sequence"/>
</dbReference>
<proteinExistence type="predicted"/>
<name>A0AAD7MCI0_MYCRO</name>
<organism evidence="1 2">
    <name type="scientific">Mycena rosella</name>
    <name type="common">Pink bonnet</name>
    <name type="synonym">Agaricus rosellus</name>
    <dbReference type="NCBI Taxonomy" id="1033263"/>
    <lineage>
        <taxon>Eukaryota</taxon>
        <taxon>Fungi</taxon>
        <taxon>Dikarya</taxon>
        <taxon>Basidiomycota</taxon>
        <taxon>Agaricomycotina</taxon>
        <taxon>Agaricomycetes</taxon>
        <taxon>Agaricomycetidae</taxon>
        <taxon>Agaricales</taxon>
        <taxon>Marasmiineae</taxon>
        <taxon>Mycenaceae</taxon>
        <taxon>Mycena</taxon>
    </lineage>
</organism>
<evidence type="ECO:0000313" key="1">
    <source>
        <dbReference type="EMBL" id="KAJ7710642.1"/>
    </source>
</evidence>
<sequence length="211" mass="23658">MRGISFDPGGRNFIEGSTFAGHKLTADELKAIRAHNFKVDTDLGARAYDKLGRAFPELSDLPSRQRLRTQIAFLSGVVPVKYDCCPNSCCCYTGEYANLDPCPFDKCGEPRRDSAGRARNTFQYLPLIPRLVNLFQDEGMAEKLDYRANYNPKEGITTDIFDGTHYQRLRHTKVTINGETLPHKFSSSTSDLAMGASTDGFCPFKHRKKTC</sequence>
<keyword evidence="2" id="KW-1185">Reference proteome</keyword>
<reference evidence="1" key="1">
    <citation type="submission" date="2023-03" db="EMBL/GenBank/DDBJ databases">
        <title>Massive genome expansion in bonnet fungi (Mycena s.s.) driven by repeated elements and novel gene families across ecological guilds.</title>
        <authorList>
            <consortium name="Lawrence Berkeley National Laboratory"/>
            <person name="Harder C.B."/>
            <person name="Miyauchi S."/>
            <person name="Viragh M."/>
            <person name="Kuo A."/>
            <person name="Thoen E."/>
            <person name="Andreopoulos B."/>
            <person name="Lu D."/>
            <person name="Skrede I."/>
            <person name="Drula E."/>
            <person name="Henrissat B."/>
            <person name="Morin E."/>
            <person name="Kohler A."/>
            <person name="Barry K."/>
            <person name="LaButti K."/>
            <person name="Morin E."/>
            <person name="Salamov A."/>
            <person name="Lipzen A."/>
            <person name="Mereny Z."/>
            <person name="Hegedus B."/>
            <person name="Baldrian P."/>
            <person name="Stursova M."/>
            <person name="Weitz H."/>
            <person name="Taylor A."/>
            <person name="Grigoriev I.V."/>
            <person name="Nagy L.G."/>
            <person name="Martin F."/>
            <person name="Kauserud H."/>
        </authorList>
    </citation>
    <scope>NUCLEOTIDE SEQUENCE</scope>
    <source>
        <strain evidence="1">CBHHK067</strain>
    </source>
</reference>
<dbReference type="AlphaFoldDB" id="A0AAD7MCI0"/>
<accession>A0AAD7MCI0</accession>
<gene>
    <name evidence="1" type="ORF">B0H17DRAFT_914443</name>
</gene>
<feature type="non-terminal residue" evidence="1">
    <location>
        <position position="211"/>
    </location>
</feature>
<dbReference type="EMBL" id="JARKIE010000001">
    <property type="protein sequence ID" value="KAJ7710642.1"/>
    <property type="molecule type" value="Genomic_DNA"/>
</dbReference>